<dbReference type="OrthoDB" id="341421at2759"/>
<dbReference type="KEGG" id="scac:106092441"/>
<dbReference type="VEuPathDB" id="VectorBase:SCAU008949"/>
<dbReference type="Proteomes" id="UP000095300">
    <property type="component" value="Unassembled WGS sequence"/>
</dbReference>
<evidence type="ECO:0008006" key="3">
    <source>
        <dbReference type="Google" id="ProtNLM"/>
    </source>
</evidence>
<dbReference type="GO" id="GO:0016279">
    <property type="term" value="F:protein-lysine N-methyltransferase activity"/>
    <property type="evidence" value="ECO:0007669"/>
    <property type="project" value="InterPro"/>
</dbReference>
<dbReference type="InterPro" id="IPR046341">
    <property type="entry name" value="SET_dom_sf"/>
</dbReference>
<dbReference type="SUPFAM" id="SSF82199">
    <property type="entry name" value="SET domain"/>
    <property type="match status" value="1"/>
</dbReference>
<dbReference type="EnsemblMetazoa" id="SCAU008949-RA">
    <property type="protein sequence ID" value="SCAU008949-PA"/>
    <property type="gene ID" value="SCAU008949"/>
</dbReference>
<proteinExistence type="predicted"/>
<evidence type="ECO:0000313" key="1">
    <source>
        <dbReference type="EnsemblMetazoa" id="SCAU008949-PA"/>
    </source>
</evidence>
<keyword evidence="2" id="KW-1185">Reference proteome</keyword>
<evidence type="ECO:0000313" key="2">
    <source>
        <dbReference type="Proteomes" id="UP000095300"/>
    </source>
</evidence>
<dbReference type="STRING" id="35570.A0A1I8PKN5"/>
<dbReference type="AlphaFoldDB" id="A0A1I8PKN5"/>
<name>A0A1I8PKN5_STOCA</name>
<reference evidence="1" key="1">
    <citation type="submission" date="2020-05" db="UniProtKB">
        <authorList>
            <consortium name="EnsemblMetazoa"/>
        </authorList>
    </citation>
    <scope>IDENTIFICATION</scope>
    <source>
        <strain evidence="1">USDA</strain>
    </source>
</reference>
<sequence>MGRTYRCRKQRLKLAAEHEQSKDESFLPDLYKYLSSLQWKNESRLTARNFPLTGRGLCSKQAICGTEPELIRLPIDALLTIKTLEDDEGFREMFDEEKFDKDHKISFQSLMAFYVLYQMALGQESPFQPYLKSLPTYFSTPYFCPIAELQCLPENILERTVEQNRLIKESYKNLKIVLRNAEDFELKYPMAQFRWSYFVVNTRSVYVLGKQIKSDKLYFQNLLSDDFNLALAPFLDLFNHSDLVQTEADVMRHTASKQLEFVLTLANGDGAKIPAYRQIFISYGALSNLKLLTEYGFFLPSNRHDLFEFSLMDIENFLHTEKSFTGRVFHKNKFKFIRDHNLCDQMFVDQHEGISHNLQVVLHLLFKEESHFPNILNQVAFGSIENLQNVNEEVGLLLKFKVKEYEMYIKSLESLRDLTKSGYIAKMYLQECLRYMDECLLGL</sequence>
<dbReference type="PANTHER" id="PTHR13271:SF151">
    <property type="entry name" value="SET DOMAIN-CONTAINING PROTEIN 4"/>
    <property type="match status" value="1"/>
</dbReference>
<organism evidence="1 2">
    <name type="scientific">Stomoxys calcitrans</name>
    <name type="common">Stable fly</name>
    <name type="synonym">Conops calcitrans</name>
    <dbReference type="NCBI Taxonomy" id="35570"/>
    <lineage>
        <taxon>Eukaryota</taxon>
        <taxon>Metazoa</taxon>
        <taxon>Ecdysozoa</taxon>
        <taxon>Arthropoda</taxon>
        <taxon>Hexapoda</taxon>
        <taxon>Insecta</taxon>
        <taxon>Pterygota</taxon>
        <taxon>Neoptera</taxon>
        <taxon>Endopterygota</taxon>
        <taxon>Diptera</taxon>
        <taxon>Brachycera</taxon>
        <taxon>Muscomorpha</taxon>
        <taxon>Muscoidea</taxon>
        <taxon>Muscidae</taxon>
        <taxon>Stomoxys</taxon>
    </lineage>
</organism>
<dbReference type="CDD" id="cd19177">
    <property type="entry name" value="SET_SETD4"/>
    <property type="match status" value="1"/>
</dbReference>
<dbReference type="InterPro" id="IPR044429">
    <property type="entry name" value="SETD4_SET"/>
</dbReference>
<dbReference type="InterPro" id="IPR050600">
    <property type="entry name" value="SETD3_SETD6_MTase"/>
</dbReference>
<protein>
    <recommendedName>
        <fullName evidence="3">SET domain-containing protein</fullName>
    </recommendedName>
</protein>
<gene>
    <name evidence="1" type="primary">106092441</name>
</gene>
<dbReference type="Gene3D" id="3.90.1410.10">
    <property type="entry name" value="set domain protein methyltransferase, domain 1"/>
    <property type="match status" value="1"/>
</dbReference>
<dbReference type="PANTHER" id="PTHR13271">
    <property type="entry name" value="UNCHARACTERIZED PUTATIVE METHYLTRANSFERASE"/>
    <property type="match status" value="1"/>
</dbReference>
<accession>A0A1I8PKN5</accession>